<keyword evidence="3" id="KW-1185">Reference proteome</keyword>
<sequence>MSTQHAVPEPVIGKGFRAARGTGPVTHPGSAQPSRPLAVGYVRLRPGPDTAECDNLAESLRGFAARVGLDMVDIYTDRHAYRRPAFGELLQALCRPEVNAVIIPTPEHLSEFDGLYQAMRALIEIETGADVLVMSQNDEADDDRAGE</sequence>
<proteinExistence type="predicted"/>
<reference evidence="2 3" key="1">
    <citation type="submission" date="2016-10" db="EMBL/GenBank/DDBJ databases">
        <authorList>
            <person name="de Groot N.N."/>
        </authorList>
    </citation>
    <scope>NUCLEOTIDE SEQUENCE [LARGE SCALE GENOMIC DNA]</scope>
    <source>
        <strain evidence="2 3">CGMCC 4.5598</strain>
    </source>
</reference>
<accession>A0A1I0J6H9</accession>
<evidence type="ECO:0008006" key="4">
    <source>
        <dbReference type="Google" id="ProtNLM"/>
    </source>
</evidence>
<feature type="region of interest" description="Disordered" evidence="1">
    <location>
        <begin position="15"/>
        <end position="34"/>
    </location>
</feature>
<gene>
    <name evidence="2" type="ORF">SAMN05421811_105475</name>
</gene>
<dbReference type="AlphaFoldDB" id="A0A1I0J6H9"/>
<dbReference type="Proteomes" id="UP000199361">
    <property type="component" value="Unassembled WGS sequence"/>
</dbReference>
<evidence type="ECO:0000313" key="3">
    <source>
        <dbReference type="Proteomes" id="UP000199361"/>
    </source>
</evidence>
<dbReference type="EMBL" id="FOHX01000005">
    <property type="protein sequence ID" value="SEU05451.1"/>
    <property type="molecule type" value="Genomic_DNA"/>
</dbReference>
<protein>
    <recommendedName>
        <fullName evidence="4">Resolvase, N terminal domain</fullName>
    </recommendedName>
</protein>
<evidence type="ECO:0000256" key="1">
    <source>
        <dbReference type="SAM" id="MobiDB-lite"/>
    </source>
</evidence>
<name>A0A1I0J6H9_9ACTN</name>
<dbReference type="STRING" id="568860.SAMN05421811_105475"/>
<evidence type="ECO:0000313" key="2">
    <source>
        <dbReference type="EMBL" id="SEU05451.1"/>
    </source>
</evidence>
<organism evidence="2 3">
    <name type="scientific">Nonomuraea wenchangensis</name>
    <dbReference type="NCBI Taxonomy" id="568860"/>
    <lineage>
        <taxon>Bacteria</taxon>
        <taxon>Bacillati</taxon>
        <taxon>Actinomycetota</taxon>
        <taxon>Actinomycetes</taxon>
        <taxon>Streptosporangiales</taxon>
        <taxon>Streptosporangiaceae</taxon>
        <taxon>Nonomuraea</taxon>
    </lineage>
</organism>